<accession>A0A5C7IXK8</accession>
<gene>
    <name evidence="1" type="ORF">EZV62_001901</name>
</gene>
<dbReference type="PANTHER" id="PTHR10775">
    <property type="entry name" value="OS08G0208400 PROTEIN"/>
    <property type="match status" value="1"/>
</dbReference>
<name>A0A5C7IXK8_9ROSI</name>
<dbReference type="EMBL" id="VAHF01000001">
    <property type="protein sequence ID" value="TXG73322.1"/>
    <property type="molecule type" value="Genomic_DNA"/>
</dbReference>
<comment type="caution">
    <text evidence="1">The sequence shown here is derived from an EMBL/GenBank/DDBJ whole genome shotgun (WGS) entry which is preliminary data.</text>
</comment>
<sequence>MMISRDEHEGTLKLSQLEYVQKFDGVDLSGGDHKNSGDGDENVNNGNKEILNDDAETFYNILKDVEQELYPDLLLELFKEALPEGEILPKSFYQTKKIISDLGLGYEKIHACPNDCILYWKEKAQETKCIVCGTSRWKEMADDANQSSLSDCKVPAKVLCHFP</sequence>
<protein>
    <submittedName>
        <fullName evidence="1">Uncharacterized protein</fullName>
    </submittedName>
</protein>
<evidence type="ECO:0000313" key="1">
    <source>
        <dbReference type="EMBL" id="TXG73322.1"/>
    </source>
</evidence>
<organism evidence="1 2">
    <name type="scientific">Acer yangbiense</name>
    <dbReference type="NCBI Taxonomy" id="1000413"/>
    <lineage>
        <taxon>Eukaryota</taxon>
        <taxon>Viridiplantae</taxon>
        <taxon>Streptophyta</taxon>
        <taxon>Embryophyta</taxon>
        <taxon>Tracheophyta</taxon>
        <taxon>Spermatophyta</taxon>
        <taxon>Magnoliopsida</taxon>
        <taxon>eudicotyledons</taxon>
        <taxon>Gunneridae</taxon>
        <taxon>Pentapetalae</taxon>
        <taxon>rosids</taxon>
        <taxon>malvids</taxon>
        <taxon>Sapindales</taxon>
        <taxon>Sapindaceae</taxon>
        <taxon>Hippocastanoideae</taxon>
        <taxon>Acereae</taxon>
        <taxon>Acer</taxon>
    </lineage>
</organism>
<dbReference type="OrthoDB" id="1932595at2759"/>
<dbReference type="Proteomes" id="UP000323000">
    <property type="component" value="Chromosome 1"/>
</dbReference>
<dbReference type="AlphaFoldDB" id="A0A5C7IXK8"/>
<dbReference type="PANTHER" id="PTHR10775:SF185">
    <property type="entry name" value="OS08G0208400 PROTEIN"/>
    <property type="match status" value="1"/>
</dbReference>
<evidence type="ECO:0000313" key="2">
    <source>
        <dbReference type="Proteomes" id="UP000323000"/>
    </source>
</evidence>
<keyword evidence="2" id="KW-1185">Reference proteome</keyword>
<reference evidence="2" key="1">
    <citation type="journal article" date="2019" name="Gigascience">
        <title>De novo genome assembly of the endangered Acer yangbiense, a plant species with extremely small populations endemic to Yunnan Province, China.</title>
        <authorList>
            <person name="Yang J."/>
            <person name="Wariss H.M."/>
            <person name="Tao L."/>
            <person name="Zhang R."/>
            <person name="Yun Q."/>
            <person name="Hollingsworth P."/>
            <person name="Dao Z."/>
            <person name="Luo G."/>
            <person name="Guo H."/>
            <person name="Ma Y."/>
            <person name="Sun W."/>
        </authorList>
    </citation>
    <scope>NUCLEOTIDE SEQUENCE [LARGE SCALE GENOMIC DNA]</scope>
    <source>
        <strain evidence="2">cv. Malutang</strain>
    </source>
</reference>
<proteinExistence type="predicted"/>